<feature type="transmembrane region" description="Helical" evidence="1">
    <location>
        <begin position="18"/>
        <end position="36"/>
    </location>
</feature>
<name>A0A544YZF6_9ACTN</name>
<evidence type="ECO:0000256" key="1">
    <source>
        <dbReference type="SAM" id="Phobius"/>
    </source>
</evidence>
<feature type="transmembrane region" description="Helical" evidence="1">
    <location>
        <begin position="170"/>
        <end position="188"/>
    </location>
</feature>
<organism evidence="2 3">
    <name type="scientific">Microbispora hainanensis</name>
    <dbReference type="NCBI Taxonomy" id="568844"/>
    <lineage>
        <taxon>Bacteria</taxon>
        <taxon>Bacillati</taxon>
        <taxon>Actinomycetota</taxon>
        <taxon>Actinomycetes</taxon>
        <taxon>Streptosporangiales</taxon>
        <taxon>Streptosporangiaceae</taxon>
        <taxon>Microbispora</taxon>
    </lineage>
</organism>
<sequence>MSARAIDEPHRVSSQLELLFDLTFVVAVAAVTAQFAHDIAEGHGLAGLVPFLQVFFAIWWAWMNFTWFASSYDTDDVAYRLLTMVQMAGVLVLAAGVPAAASRSEYGVITLGYLVMRIGLVAQWLRAGLEDPARRRTAFRYAGGIAALQLGWLSRLVLVETGVLPSSSGLPYFVCLAALELAVPWWAERARATNWHPHHIAERYGLFTIILLGESVLAASRGVGRALEADAVGGSFVVIAIAGLILLFALWWLYFLGPAGDGLTDRRHRSYLWGYGHYGIFAALAALGAGLEVAVEQNGHGLAASSPALGYAVAVPVGVCLALLWAVHVLVVRERVMSPAAVVASIVIVLSVPLATPWIGVAGTVAAIAAVCVVLVAVTIWTAALRSRSRDMSHVAGDESN</sequence>
<protein>
    <submittedName>
        <fullName evidence="2">Low temperature requirement protein A</fullName>
    </submittedName>
</protein>
<feature type="transmembrane region" description="Helical" evidence="1">
    <location>
        <begin position="106"/>
        <end position="126"/>
    </location>
</feature>
<feature type="transmembrane region" description="Helical" evidence="1">
    <location>
        <begin position="81"/>
        <end position="100"/>
    </location>
</feature>
<keyword evidence="1" id="KW-1133">Transmembrane helix</keyword>
<dbReference type="EMBL" id="VIRM01000008">
    <property type="protein sequence ID" value="TQS22150.1"/>
    <property type="molecule type" value="Genomic_DNA"/>
</dbReference>
<dbReference type="PANTHER" id="PTHR36840">
    <property type="entry name" value="BLL5714 PROTEIN"/>
    <property type="match status" value="1"/>
</dbReference>
<accession>A0A544YZF6</accession>
<dbReference type="PANTHER" id="PTHR36840:SF1">
    <property type="entry name" value="BLL5714 PROTEIN"/>
    <property type="match status" value="1"/>
</dbReference>
<feature type="transmembrane region" description="Helical" evidence="1">
    <location>
        <begin position="138"/>
        <end position="158"/>
    </location>
</feature>
<feature type="transmembrane region" description="Helical" evidence="1">
    <location>
        <begin position="365"/>
        <end position="385"/>
    </location>
</feature>
<dbReference type="Proteomes" id="UP000316541">
    <property type="component" value="Unassembled WGS sequence"/>
</dbReference>
<keyword evidence="1" id="KW-0472">Membrane</keyword>
<evidence type="ECO:0000313" key="2">
    <source>
        <dbReference type="EMBL" id="TQS22150.1"/>
    </source>
</evidence>
<proteinExistence type="predicted"/>
<dbReference type="InterPro" id="IPR010640">
    <property type="entry name" value="Low_temperature_requirement_A"/>
</dbReference>
<feature type="transmembrane region" description="Helical" evidence="1">
    <location>
        <begin position="339"/>
        <end position="359"/>
    </location>
</feature>
<dbReference type="RefSeq" id="WP_142617827.1">
    <property type="nucleotide sequence ID" value="NZ_VIRM01000008.1"/>
</dbReference>
<feature type="transmembrane region" description="Helical" evidence="1">
    <location>
        <begin position="48"/>
        <end position="69"/>
    </location>
</feature>
<feature type="transmembrane region" description="Helical" evidence="1">
    <location>
        <begin position="231"/>
        <end position="254"/>
    </location>
</feature>
<evidence type="ECO:0000313" key="3">
    <source>
        <dbReference type="Proteomes" id="UP000316541"/>
    </source>
</evidence>
<dbReference type="Pfam" id="PF06772">
    <property type="entry name" value="LtrA"/>
    <property type="match status" value="1"/>
</dbReference>
<keyword evidence="1" id="KW-0812">Transmembrane</keyword>
<comment type="caution">
    <text evidence="2">The sequence shown here is derived from an EMBL/GenBank/DDBJ whole genome shotgun (WGS) entry which is preliminary data.</text>
</comment>
<feature type="transmembrane region" description="Helical" evidence="1">
    <location>
        <begin position="200"/>
        <end position="219"/>
    </location>
</feature>
<feature type="transmembrane region" description="Helical" evidence="1">
    <location>
        <begin position="275"/>
        <end position="291"/>
    </location>
</feature>
<reference evidence="2 3" key="1">
    <citation type="submission" date="2019-07" db="EMBL/GenBank/DDBJ databases">
        <title>Microbispora hainanensis DSM 45428.</title>
        <authorList>
            <person name="Thawai C."/>
        </authorList>
    </citation>
    <scope>NUCLEOTIDE SEQUENCE [LARGE SCALE GENOMIC DNA]</scope>
    <source>
        <strain evidence="2 3">DSM 45428</strain>
    </source>
</reference>
<gene>
    <name evidence="2" type="ORF">FLX08_09210</name>
</gene>
<dbReference type="AlphaFoldDB" id="A0A544YZF6"/>
<feature type="transmembrane region" description="Helical" evidence="1">
    <location>
        <begin position="311"/>
        <end position="332"/>
    </location>
</feature>